<dbReference type="Proteomes" id="UP001457282">
    <property type="component" value="Unassembled WGS sequence"/>
</dbReference>
<feature type="region of interest" description="Disordered" evidence="2">
    <location>
        <begin position="314"/>
        <end position="354"/>
    </location>
</feature>
<dbReference type="InterPro" id="IPR046349">
    <property type="entry name" value="C1-like_sf"/>
</dbReference>
<feature type="compositionally biased region" description="Polar residues" evidence="2">
    <location>
        <begin position="336"/>
        <end position="354"/>
    </location>
</feature>
<evidence type="ECO:0000256" key="1">
    <source>
        <dbReference type="ARBA" id="ARBA00022737"/>
    </source>
</evidence>
<dbReference type="PANTHER" id="PTHR46288">
    <property type="entry name" value="PHORBOL-ESTER/DAG-TYPE DOMAIN-CONTAINING PROTEIN"/>
    <property type="match status" value="1"/>
</dbReference>
<dbReference type="PANTHER" id="PTHR46288:SF17">
    <property type="entry name" value="CYSTEINE_HISTIDINE-RICH C1 DOMAIN PROTEIN"/>
    <property type="match status" value="1"/>
</dbReference>
<evidence type="ECO:0000256" key="2">
    <source>
        <dbReference type="SAM" id="MobiDB-lite"/>
    </source>
</evidence>
<dbReference type="AlphaFoldDB" id="A0AAW1WAG5"/>
<dbReference type="EMBL" id="JBEDUW010000006">
    <property type="protein sequence ID" value="KAK9921661.1"/>
    <property type="molecule type" value="Genomic_DNA"/>
</dbReference>
<evidence type="ECO:0000313" key="4">
    <source>
        <dbReference type="EMBL" id="KAK9921661.1"/>
    </source>
</evidence>
<feature type="domain" description="DC1" evidence="3">
    <location>
        <begin position="13"/>
        <end position="59"/>
    </location>
</feature>
<keyword evidence="1" id="KW-0677">Repeat</keyword>
<feature type="compositionally biased region" description="Basic and acidic residues" evidence="2">
    <location>
        <begin position="320"/>
        <end position="329"/>
    </location>
</feature>
<name>A0AAW1WAG5_RUBAR</name>
<accession>A0AAW1WAG5</accession>
<evidence type="ECO:0000259" key="3">
    <source>
        <dbReference type="Pfam" id="PF03107"/>
    </source>
</evidence>
<protein>
    <recommendedName>
        <fullName evidence="3">DC1 domain-containing protein</fullName>
    </recommendedName>
</protein>
<feature type="region of interest" description="Disordered" evidence="2">
    <location>
        <begin position="262"/>
        <end position="281"/>
    </location>
</feature>
<organism evidence="4 5">
    <name type="scientific">Rubus argutus</name>
    <name type="common">Southern blackberry</name>
    <dbReference type="NCBI Taxonomy" id="59490"/>
    <lineage>
        <taxon>Eukaryota</taxon>
        <taxon>Viridiplantae</taxon>
        <taxon>Streptophyta</taxon>
        <taxon>Embryophyta</taxon>
        <taxon>Tracheophyta</taxon>
        <taxon>Spermatophyta</taxon>
        <taxon>Magnoliopsida</taxon>
        <taxon>eudicotyledons</taxon>
        <taxon>Gunneridae</taxon>
        <taxon>Pentapetalae</taxon>
        <taxon>rosids</taxon>
        <taxon>fabids</taxon>
        <taxon>Rosales</taxon>
        <taxon>Rosaceae</taxon>
        <taxon>Rosoideae</taxon>
        <taxon>Rosoideae incertae sedis</taxon>
        <taxon>Rubus</taxon>
    </lineage>
</organism>
<dbReference type="Pfam" id="PF03107">
    <property type="entry name" value="C1_2"/>
    <property type="match status" value="3"/>
</dbReference>
<dbReference type="SUPFAM" id="SSF57889">
    <property type="entry name" value="Cysteine-rich domain"/>
    <property type="match status" value="1"/>
</dbReference>
<keyword evidence="5" id="KW-1185">Reference proteome</keyword>
<proteinExistence type="predicted"/>
<reference evidence="4 5" key="1">
    <citation type="journal article" date="2023" name="G3 (Bethesda)">
        <title>A chromosome-length genome assembly and annotation of blackberry (Rubus argutus, cv. 'Hillquist').</title>
        <authorList>
            <person name="Bruna T."/>
            <person name="Aryal R."/>
            <person name="Dudchenko O."/>
            <person name="Sargent D.J."/>
            <person name="Mead D."/>
            <person name="Buti M."/>
            <person name="Cavallini A."/>
            <person name="Hytonen T."/>
            <person name="Andres J."/>
            <person name="Pham M."/>
            <person name="Weisz D."/>
            <person name="Mascagni F."/>
            <person name="Usai G."/>
            <person name="Natali L."/>
            <person name="Bassil N."/>
            <person name="Fernandez G.E."/>
            <person name="Lomsadze A."/>
            <person name="Armour M."/>
            <person name="Olukolu B."/>
            <person name="Poorten T."/>
            <person name="Britton C."/>
            <person name="Davik J."/>
            <person name="Ashrafi H."/>
            <person name="Aiden E.L."/>
            <person name="Borodovsky M."/>
            <person name="Worthington M."/>
        </authorList>
    </citation>
    <scope>NUCLEOTIDE SEQUENCE [LARGE SCALE GENOMIC DNA]</scope>
    <source>
        <strain evidence="4">PI 553951</strain>
    </source>
</reference>
<sequence length="375" mass="41646">MERVKEKLNFPHFSHEHPLELTSSPLTQNKTCAGCNLTILSCKEYYGCRKCPFFLHQVCYNMPRKTRHPAHPSHCLNLHPSSSSKGALNCKACGNHVAGFYYDCAECGLYYHSLCSILPLSIATSSHPHALKLLFFPPFDLCCDICSEPGYDGWLYRCHICEFDAHLSCAISNQKLLDNPHSYNIEAKELLQLVKHGFVRSGTDQITEADMSSTISLNPKPQFPHKYPSTPVSEDTTLTLSYQFSDAYFSIDLAKSYNSPYAQKNEGRKQSGHQGPQGTAELVQGTLGSSQSTITNNKVLSNIVGPENRMNEAFLTRSDTLTRTELGPEKKRKSNETVGRSNIGNQSTKSDTQKSSGSFLQMLCGCCNPGYESSI</sequence>
<evidence type="ECO:0000313" key="5">
    <source>
        <dbReference type="Proteomes" id="UP001457282"/>
    </source>
</evidence>
<comment type="caution">
    <text evidence="4">The sequence shown here is derived from an EMBL/GenBank/DDBJ whole genome shotgun (WGS) entry which is preliminary data.</text>
</comment>
<feature type="domain" description="DC1" evidence="3">
    <location>
        <begin position="126"/>
        <end position="170"/>
    </location>
</feature>
<dbReference type="InterPro" id="IPR004146">
    <property type="entry name" value="DC1"/>
</dbReference>
<gene>
    <name evidence="4" type="ORF">M0R45_030163</name>
</gene>
<feature type="domain" description="DC1" evidence="3">
    <location>
        <begin position="70"/>
        <end position="115"/>
    </location>
</feature>